<reference evidence="1" key="1">
    <citation type="submission" date="2021-01" db="EMBL/GenBank/DDBJ databases">
        <title>Fulvivirga kasyanovii gen. nov., sp nov., a novel member of the phylum Bacteroidetes isolated from seawater in a mussel farm.</title>
        <authorList>
            <person name="Zhao L.-H."/>
            <person name="Wang Z.-J."/>
        </authorList>
    </citation>
    <scope>NUCLEOTIDE SEQUENCE</scope>
    <source>
        <strain evidence="1">29W222</strain>
    </source>
</reference>
<evidence type="ECO:0000313" key="1">
    <source>
        <dbReference type="EMBL" id="MBL6445881.1"/>
    </source>
</evidence>
<name>A0A937FWW8_9BACT</name>
<protein>
    <submittedName>
        <fullName evidence="1">Uncharacterized protein</fullName>
    </submittedName>
</protein>
<sequence length="104" mass="12261">MGKQNTRWEESVERYGQLLQAVNDLVCHTTQLAKSYEDINMEFGQLIYENGLHEIMNKANTLQDYERNFQFMYYSLRGQVEQLKQVRGVLQVLLIRDPVNCPCN</sequence>
<dbReference type="Proteomes" id="UP000614216">
    <property type="component" value="Unassembled WGS sequence"/>
</dbReference>
<proteinExistence type="predicted"/>
<organism evidence="1 2">
    <name type="scientific">Fulvivirga marina</name>
    <dbReference type="NCBI Taxonomy" id="2494733"/>
    <lineage>
        <taxon>Bacteria</taxon>
        <taxon>Pseudomonadati</taxon>
        <taxon>Bacteroidota</taxon>
        <taxon>Cytophagia</taxon>
        <taxon>Cytophagales</taxon>
        <taxon>Fulvivirgaceae</taxon>
        <taxon>Fulvivirga</taxon>
    </lineage>
</organism>
<dbReference type="EMBL" id="JAEUGD010000019">
    <property type="protein sequence ID" value="MBL6445881.1"/>
    <property type="molecule type" value="Genomic_DNA"/>
</dbReference>
<accession>A0A937FWW8</accession>
<gene>
    <name evidence="1" type="ORF">JMN32_06155</name>
</gene>
<comment type="caution">
    <text evidence="1">The sequence shown here is derived from an EMBL/GenBank/DDBJ whole genome shotgun (WGS) entry which is preliminary data.</text>
</comment>
<keyword evidence="2" id="KW-1185">Reference proteome</keyword>
<dbReference type="RefSeq" id="WP_202855427.1">
    <property type="nucleotide sequence ID" value="NZ_JAEUGD010000019.1"/>
</dbReference>
<dbReference type="AlphaFoldDB" id="A0A937FWW8"/>
<evidence type="ECO:0000313" key="2">
    <source>
        <dbReference type="Proteomes" id="UP000614216"/>
    </source>
</evidence>